<protein>
    <recommendedName>
        <fullName evidence="6">Smr domain-containing protein</fullName>
    </recommendedName>
</protein>
<accession>A0A249E062</accession>
<evidence type="ECO:0000259" key="6">
    <source>
        <dbReference type="PROSITE" id="PS50828"/>
    </source>
</evidence>
<dbReference type="InterPro" id="IPR036063">
    <property type="entry name" value="Smr_dom_sf"/>
</dbReference>
<dbReference type="Gene3D" id="3.30.1370.110">
    <property type="match status" value="1"/>
</dbReference>
<reference evidence="7 8" key="2">
    <citation type="submission" date="2017-09" db="EMBL/GenBank/DDBJ databases">
        <title>The genome of whitefly Bemisia tabaci, a global crop pest, provides novel insights into virus transmission, host adaptation and insecticide resistance.</title>
        <authorList>
            <person name="Kaur N."/>
            <person name="Kliot A."/>
            <person name="Pinheiro P.V."/>
            <person name="Luan J."/>
            <person name="Zheng Y."/>
            <person name="Liu W."/>
            <person name="Sun H."/>
            <person name="Yang X."/>
            <person name="Xu Y."/>
            <person name="Luo Y."/>
            <person name="Kruse A."/>
            <person name="Fisher T.W."/>
            <person name="Nelson D.R."/>
            <person name="Elimelech M."/>
            <person name="MacCoss M."/>
            <person name="Johnson R."/>
            <person name="Cohen E."/>
            <person name="Hunter W.B."/>
            <person name="Brown J.K."/>
            <person name="Jander G."/>
            <person name="Cilia M."/>
            <person name="Douglas A.E."/>
            <person name="Ghanim M."/>
            <person name="Simmons A.M."/>
            <person name="Wintermantel W.M."/>
            <person name="Ling K.-S."/>
            <person name="Fei Z."/>
        </authorList>
    </citation>
    <scope>NUCLEOTIDE SEQUENCE [LARGE SCALE GENOMIC DNA]</scope>
    <source>
        <strain evidence="7 8">MEAM1</strain>
    </source>
</reference>
<dbReference type="GO" id="GO:0016787">
    <property type="term" value="F:hydrolase activity"/>
    <property type="evidence" value="ECO:0007669"/>
    <property type="project" value="UniProtKB-KW"/>
</dbReference>
<evidence type="ECO:0000256" key="3">
    <source>
        <dbReference type="ARBA" id="ARBA00022759"/>
    </source>
</evidence>
<feature type="domain" description="Smr" evidence="6">
    <location>
        <begin position="99"/>
        <end position="173"/>
    </location>
</feature>
<dbReference type="NCBIfam" id="NF003432">
    <property type="entry name" value="PRK04946.1"/>
    <property type="match status" value="1"/>
</dbReference>
<dbReference type="InterPro" id="IPR022990">
    <property type="entry name" value="SmrB-like"/>
</dbReference>
<evidence type="ECO:0000256" key="5">
    <source>
        <dbReference type="ARBA" id="ARBA00022884"/>
    </source>
</evidence>
<dbReference type="SUPFAM" id="SSF160443">
    <property type="entry name" value="SMR domain-like"/>
    <property type="match status" value="1"/>
</dbReference>
<dbReference type="AlphaFoldDB" id="A0A249E062"/>
<name>A0A249E062_9ENTR</name>
<keyword evidence="4" id="KW-0378">Hydrolase</keyword>
<dbReference type="PROSITE" id="PS50828">
    <property type="entry name" value="SMR"/>
    <property type="match status" value="1"/>
</dbReference>
<evidence type="ECO:0000256" key="2">
    <source>
        <dbReference type="ARBA" id="ARBA00022730"/>
    </source>
</evidence>
<sequence>MKNRSLLTKQESILFRESIKGTKKLHQDTVFHSHFERSKINETKALRFRQEQMNAISYFSDQCSVFWKEGEPVEYIQPDIELNEISKLMKEDYLPDILLDLHGLTQRQAKEALGSLIAYKRQKIECVNIIHGYGRNILKKNTPLWLIQHPKVLAFHQAPRRWGGSAALLVLIK</sequence>
<dbReference type="PANTHER" id="PTHR35562:SF1">
    <property type="entry name" value="UPF0115 PROTEIN YFCN"/>
    <property type="match status" value="1"/>
</dbReference>
<keyword evidence="1" id="KW-0540">Nuclease</keyword>
<dbReference type="PANTHER" id="PTHR35562">
    <property type="entry name" value="DNA ENDONUCLEASE SMRA-RELATED"/>
    <property type="match status" value="1"/>
</dbReference>
<dbReference type="Pfam" id="PF01713">
    <property type="entry name" value="Smr"/>
    <property type="match status" value="1"/>
</dbReference>
<keyword evidence="5" id="KW-0694">RNA-binding</keyword>
<gene>
    <name evidence="7" type="ORF">BA171_01260</name>
</gene>
<keyword evidence="3" id="KW-0255">Endonuclease</keyword>
<evidence type="ECO:0000256" key="4">
    <source>
        <dbReference type="ARBA" id="ARBA00022801"/>
    </source>
</evidence>
<evidence type="ECO:0000313" key="7">
    <source>
        <dbReference type="EMBL" id="ASX26979.1"/>
    </source>
</evidence>
<keyword evidence="2" id="KW-0699">rRNA-binding</keyword>
<dbReference type="GO" id="GO:0004519">
    <property type="term" value="F:endonuclease activity"/>
    <property type="evidence" value="ECO:0007669"/>
    <property type="project" value="UniProtKB-KW"/>
</dbReference>
<dbReference type="EMBL" id="CP016303">
    <property type="protein sequence ID" value="ASX26979.1"/>
    <property type="molecule type" value="Genomic_DNA"/>
</dbReference>
<reference evidence="8" key="1">
    <citation type="submission" date="2016-06" db="EMBL/GenBank/DDBJ databases">
        <authorList>
            <person name="Chen W."/>
            <person name="Hasegawa D.K."/>
        </authorList>
    </citation>
    <scope>NUCLEOTIDE SEQUENCE [LARGE SCALE GENOMIC DNA]</scope>
    <source>
        <strain evidence="8">MEAM1</strain>
    </source>
</reference>
<proteinExistence type="predicted"/>
<dbReference type="GO" id="GO:0019843">
    <property type="term" value="F:rRNA binding"/>
    <property type="evidence" value="ECO:0007669"/>
    <property type="project" value="UniProtKB-KW"/>
</dbReference>
<dbReference type="InterPro" id="IPR002625">
    <property type="entry name" value="Smr_dom"/>
</dbReference>
<organism evidence="7 8">
    <name type="scientific">Candidatus Hamiltonella defensa</name>
    <name type="common">Bemisia tabaci</name>
    <dbReference type="NCBI Taxonomy" id="672795"/>
    <lineage>
        <taxon>Bacteria</taxon>
        <taxon>Pseudomonadati</taxon>
        <taxon>Pseudomonadota</taxon>
        <taxon>Gammaproteobacteria</taxon>
        <taxon>Enterobacterales</taxon>
        <taxon>Enterobacteriaceae</taxon>
        <taxon>aphid secondary symbionts</taxon>
        <taxon>Candidatus Williamhamiltonella</taxon>
    </lineage>
</organism>
<dbReference type="Proteomes" id="UP000216438">
    <property type="component" value="Chromosome"/>
</dbReference>
<evidence type="ECO:0000256" key="1">
    <source>
        <dbReference type="ARBA" id="ARBA00022722"/>
    </source>
</evidence>
<dbReference type="SMART" id="SM00463">
    <property type="entry name" value="SMR"/>
    <property type="match status" value="1"/>
</dbReference>
<dbReference type="OrthoDB" id="5795446at2"/>
<evidence type="ECO:0000313" key="8">
    <source>
        <dbReference type="Proteomes" id="UP000216438"/>
    </source>
</evidence>